<protein>
    <submittedName>
        <fullName evidence="1">Uncharacterized protein</fullName>
    </submittedName>
</protein>
<dbReference type="EMBL" id="GBRH01223923">
    <property type="protein sequence ID" value="JAD73972.1"/>
    <property type="molecule type" value="Transcribed_RNA"/>
</dbReference>
<accession>A0A0A9CR58</accession>
<evidence type="ECO:0000313" key="1">
    <source>
        <dbReference type="EMBL" id="JAD73972.1"/>
    </source>
</evidence>
<proteinExistence type="predicted"/>
<reference evidence="1" key="2">
    <citation type="journal article" date="2015" name="Data Brief">
        <title>Shoot transcriptome of the giant reed, Arundo donax.</title>
        <authorList>
            <person name="Barrero R.A."/>
            <person name="Guerrero F.D."/>
            <person name="Moolhuijzen P."/>
            <person name="Goolsby J.A."/>
            <person name="Tidwell J."/>
            <person name="Bellgard S.E."/>
            <person name="Bellgard M.I."/>
        </authorList>
    </citation>
    <scope>NUCLEOTIDE SEQUENCE</scope>
    <source>
        <tissue evidence="1">Shoot tissue taken approximately 20 cm above the soil surface</tissue>
    </source>
</reference>
<reference evidence="1" key="1">
    <citation type="submission" date="2014-09" db="EMBL/GenBank/DDBJ databases">
        <authorList>
            <person name="Magalhaes I.L.F."/>
            <person name="Oliveira U."/>
            <person name="Santos F.R."/>
            <person name="Vidigal T.H.D.A."/>
            <person name="Brescovit A.D."/>
            <person name="Santos A.J."/>
        </authorList>
    </citation>
    <scope>NUCLEOTIDE SEQUENCE</scope>
    <source>
        <tissue evidence="1">Shoot tissue taken approximately 20 cm above the soil surface</tissue>
    </source>
</reference>
<dbReference type="AlphaFoldDB" id="A0A0A9CR58"/>
<name>A0A0A9CR58_ARUDO</name>
<sequence length="47" mass="5208">MQLQVAPPAGMFPILTIYFESLTTTSSANLSQHYLTSIPNCLIFFLS</sequence>
<organism evidence="1">
    <name type="scientific">Arundo donax</name>
    <name type="common">Giant reed</name>
    <name type="synonym">Donax arundinaceus</name>
    <dbReference type="NCBI Taxonomy" id="35708"/>
    <lineage>
        <taxon>Eukaryota</taxon>
        <taxon>Viridiplantae</taxon>
        <taxon>Streptophyta</taxon>
        <taxon>Embryophyta</taxon>
        <taxon>Tracheophyta</taxon>
        <taxon>Spermatophyta</taxon>
        <taxon>Magnoliopsida</taxon>
        <taxon>Liliopsida</taxon>
        <taxon>Poales</taxon>
        <taxon>Poaceae</taxon>
        <taxon>PACMAD clade</taxon>
        <taxon>Arundinoideae</taxon>
        <taxon>Arundineae</taxon>
        <taxon>Arundo</taxon>
    </lineage>
</organism>